<protein>
    <submittedName>
        <fullName evidence="3">Alpha/beta-hydrolase</fullName>
    </submittedName>
</protein>
<dbReference type="SUPFAM" id="SSF49785">
    <property type="entry name" value="Galactose-binding domain-like"/>
    <property type="match status" value="1"/>
</dbReference>
<dbReference type="InterPro" id="IPR000383">
    <property type="entry name" value="Xaa-Pro-like_dom"/>
</dbReference>
<dbReference type="InterPro" id="IPR029058">
    <property type="entry name" value="AB_hydrolase_fold"/>
</dbReference>
<organism evidence="3 4">
    <name type="scientific">Corynespora cassiicola Philippines</name>
    <dbReference type="NCBI Taxonomy" id="1448308"/>
    <lineage>
        <taxon>Eukaryota</taxon>
        <taxon>Fungi</taxon>
        <taxon>Dikarya</taxon>
        <taxon>Ascomycota</taxon>
        <taxon>Pezizomycotina</taxon>
        <taxon>Dothideomycetes</taxon>
        <taxon>Pleosporomycetidae</taxon>
        <taxon>Pleosporales</taxon>
        <taxon>Corynesporascaceae</taxon>
        <taxon>Corynespora</taxon>
    </lineage>
</organism>
<dbReference type="SUPFAM" id="SSF53474">
    <property type="entry name" value="alpha/beta-Hydrolases"/>
    <property type="match status" value="1"/>
</dbReference>
<dbReference type="Pfam" id="PF08530">
    <property type="entry name" value="PepX_C"/>
    <property type="match status" value="1"/>
</dbReference>
<dbReference type="Proteomes" id="UP000240883">
    <property type="component" value="Unassembled WGS sequence"/>
</dbReference>
<accession>A0A2T2NQ88</accession>
<dbReference type="EMBL" id="KZ678135">
    <property type="protein sequence ID" value="PSN67426.1"/>
    <property type="molecule type" value="Genomic_DNA"/>
</dbReference>
<dbReference type="Gene3D" id="1.10.3020.20">
    <property type="match status" value="1"/>
</dbReference>
<dbReference type="GO" id="GO:0008239">
    <property type="term" value="F:dipeptidyl-peptidase activity"/>
    <property type="evidence" value="ECO:0007669"/>
    <property type="project" value="InterPro"/>
</dbReference>
<name>A0A2T2NQ88_CORCC</name>
<dbReference type="PANTHER" id="PTHR43056">
    <property type="entry name" value="PEPTIDASE S9 PROLYL OLIGOPEPTIDASE"/>
    <property type="match status" value="1"/>
</dbReference>
<keyword evidence="4" id="KW-1185">Reference proteome</keyword>
<evidence type="ECO:0000313" key="3">
    <source>
        <dbReference type="EMBL" id="PSN67426.1"/>
    </source>
</evidence>
<reference evidence="3 4" key="1">
    <citation type="journal article" date="2018" name="Front. Microbiol.">
        <title>Genome-Wide Analysis of Corynespora cassiicola Leaf Fall Disease Putative Effectors.</title>
        <authorList>
            <person name="Lopez D."/>
            <person name="Ribeiro S."/>
            <person name="Label P."/>
            <person name="Fumanal B."/>
            <person name="Venisse J.S."/>
            <person name="Kohler A."/>
            <person name="de Oliveira R.R."/>
            <person name="Labutti K."/>
            <person name="Lipzen A."/>
            <person name="Lail K."/>
            <person name="Bauer D."/>
            <person name="Ohm R.A."/>
            <person name="Barry K.W."/>
            <person name="Spatafora J."/>
            <person name="Grigoriev I.V."/>
            <person name="Martin F.M."/>
            <person name="Pujade-Renaud V."/>
        </authorList>
    </citation>
    <scope>NUCLEOTIDE SEQUENCE [LARGE SCALE GENOMIC DNA]</scope>
    <source>
        <strain evidence="3 4">Philippines</strain>
    </source>
</reference>
<dbReference type="InterPro" id="IPR008979">
    <property type="entry name" value="Galactose-bd-like_sf"/>
</dbReference>
<gene>
    <name evidence="3" type="ORF">BS50DRAFT_553462</name>
</gene>
<dbReference type="OrthoDB" id="2578740at2759"/>
<feature type="domain" description="Xaa-Pro dipeptidyl-peptidase C-terminal" evidence="2">
    <location>
        <begin position="325"/>
        <end position="582"/>
    </location>
</feature>
<evidence type="ECO:0000313" key="4">
    <source>
        <dbReference type="Proteomes" id="UP000240883"/>
    </source>
</evidence>
<dbReference type="InterPro" id="IPR013736">
    <property type="entry name" value="Xaa-Pro_dipept_C"/>
</dbReference>
<evidence type="ECO:0000259" key="2">
    <source>
        <dbReference type="SMART" id="SM00939"/>
    </source>
</evidence>
<dbReference type="NCBIfam" id="TIGR00976">
    <property type="entry name" value="CocE_NonD"/>
    <property type="match status" value="1"/>
</dbReference>
<dbReference type="Gene3D" id="3.40.50.1820">
    <property type="entry name" value="alpha/beta hydrolase"/>
    <property type="match status" value="1"/>
</dbReference>
<sequence length="602" mass="67762">MALLSRNYTVDLADLPSPDTYPGYSGPPGEPVVHKFPAYHQKEAGRLPFVKPVYFEQDIIITVRDGIRLRGDVFRPVESDDTPIPALLCYSPFGKSNMGGMGYDNLPGRAGVARSKVSGYESFESPDPATWTALGYAVVNVNSRGAWDSEGEIRIMGTAEGQDCADCIGFIAAQPWSNGSVGMVGNSWLAVNQYFAAQEKPPALKCIAPFEAQSETFRETLNRGGIPTTAMVRFIIGGFYGRGKIEDMKTMVEKYPLMHHYWEDKKAKLDQIEIPSFIAASYSTGIHTEGSFRALEEIKGPKWFRLHPTQEWHDLYLEDTTRELKLFFDRYLKNIDNGWEKTPKIRVSVLRFNQPPLDQLTFPSYPPPGTQYETFYLSTSGTLTATKPDEPGSLTYQSDVQAFQRDDDPEELVFRHVFTSPRQLIGRARAKIYLSCPDHDDMDVFIILRKADRYGNMLKQVNIPVADLVDLPEDKIPDIMFLKHLGPTGMLRASYRELDPSSTEINPKIAYKRRLPVVPGDVVELTVPIWPAGIGFEEGEQLVVKISGHEMRLAEFEQLQGLFESGNKGTHELYLGKKGYWSQVILPMVDLDLTHVARTKRI</sequence>
<proteinExistence type="predicted"/>
<evidence type="ECO:0000256" key="1">
    <source>
        <dbReference type="ARBA" id="ARBA00022801"/>
    </source>
</evidence>
<dbReference type="InterPro" id="IPR050585">
    <property type="entry name" value="Xaa-Pro_dipeptidyl-ppase/CocE"/>
</dbReference>
<dbReference type="AlphaFoldDB" id="A0A2T2NQ88"/>
<dbReference type="Pfam" id="PF02129">
    <property type="entry name" value="Peptidase_S15"/>
    <property type="match status" value="1"/>
</dbReference>
<dbReference type="InterPro" id="IPR005674">
    <property type="entry name" value="CocE/Ser_esterase"/>
</dbReference>
<dbReference type="Gene3D" id="2.60.120.260">
    <property type="entry name" value="Galactose-binding domain-like"/>
    <property type="match status" value="1"/>
</dbReference>
<dbReference type="SMART" id="SM00939">
    <property type="entry name" value="PepX_C"/>
    <property type="match status" value="1"/>
</dbReference>
<keyword evidence="1 3" id="KW-0378">Hydrolase</keyword>
<dbReference type="STRING" id="1448308.A0A2T2NQ88"/>
<dbReference type="PANTHER" id="PTHR43056:SF10">
    <property type="entry name" value="COCE_NOND FAMILY, PUTATIVE (AFU_ORTHOLOGUE AFUA_7G00600)-RELATED"/>
    <property type="match status" value="1"/>
</dbReference>